<dbReference type="PRINTS" id="PR00719">
    <property type="entry name" value="LMWPTPASE"/>
</dbReference>
<evidence type="ECO:0000256" key="14">
    <source>
        <dbReference type="SAM" id="MobiDB-lite"/>
    </source>
</evidence>
<evidence type="ECO:0000256" key="8">
    <source>
        <dbReference type="ARBA" id="ARBA00022912"/>
    </source>
</evidence>
<dbReference type="InterPro" id="IPR002115">
    <property type="entry name" value="Tyr_Pase_low_mol_wt_mml"/>
</dbReference>
<evidence type="ECO:0000256" key="2">
    <source>
        <dbReference type="ARBA" id="ARBA00011063"/>
    </source>
</evidence>
<name>A0A4W2DLI1_BOBOX</name>
<keyword evidence="8" id="KW-0904">Protein phosphatase</keyword>
<comment type="subcellular location">
    <subcellularLocation>
        <location evidence="1">Cytoplasm</location>
    </subcellularLocation>
</comment>
<feature type="compositionally biased region" description="Basic and acidic residues" evidence="14">
    <location>
        <begin position="63"/>
        <end position="74"/>
    </location>
</feature>
<evidence type="ECO:0000256" key="3">
    <source>
        <dbReference type="ARBA" id="ARBA00012646"/>
    </source>
</evidence>
<evidence type="ECO:0000256" key="9">
    <source>
        <dbReference type="ARBA" id="ARBA00032347"/>
    </source>
</evidence>
<keyword evidence="6" id="KW-0963">Cytoplasm</keyword>
<dbReference type="PANTHER" id="PTHR11717:SF35">
    <property type="entry name" value="LOW MOLECULAR WEIGHT PHOSPHOTYROSINE PROTEIN PHOSPHATASE"/>
    <property type="match status" value="1"/>
</dbReference>
<evidence type="ECO:0000256" key="10">
    <source>
        <dbReference type="ARBA" id="ARBA00033695"/>
    </source>
</evidence>
<sequence>MTALKDAQQQTIPETQLLPFPPKTDPPQRDSRGPGAARGQERPAPTPLLTRDPEPGPLLRPGAVDRARAEDGRCRGSASGRGPLWAAHTWAGEAAVGGAHLGQVRGRSTRSRRGSTASYGLAVRGRARPRARNQPVVDERAAHGRRARRGPSAAIPPGGGGAPGLGRREWTRPRGRPSRAGGGSLTRAHLSALQGPEGTERAPSRPRRAGFALRLREPLQPGATPSPAPAVTRRPEPRSSPAPSPLRWLSAPPRRPLPHGLQVARGSASSRGAGPDCASAKPPARPGGRRRTTQAHGRAARSAHAPRRKRSDVITGRLCASGKMAEQVTKSVLFVCLGNICRSPIAEAVFRKLVTDQNISDNWVIDSGAVSDWNVGRSPDPRAVSCLRNHGINTAHKARQVTKEDFVTFDYILCMDESNLRATTPTLRPSTSSACGAAGPSWRRCADRPSRCGPGSSPQAVCPVSTVSPFRAKAAALSSVDSLFPT</sequence>
<evidence type="ECO:0000256" key="11">
    <source>
        <dbReference type="ARBA" id="ARBA00051341"/>
    </source>
</evidence>
<keyword evidence="17" id="KW-1185">Reference proteome</keyword>
<reference evidence="16 17" key="1">
    <citation type="submission" date="2018-11" db="EMBL/GenBank/DDBJ databases">
        <title>Haplotype-resolved cattle genomes.</title>
        <authorList>
            <person name="Low W.Y."/>
            <person name="Tearle R."/>
            <person name="Bickhart D.M."/>
            <person name="Rosen B.D."/>
            <person name="Koren S."/>
            <person name="Rhie A."/>
            <person name="Hiendleder S."/>
            <person name="Phillippy A.M."/>
            <person name="Smith T.P.L."/>
            <person name="Williams J.L."/>
        </authorList>
    </citation>
    <scope>NUCLEOTIDE SEQUENCE [LARGE SCALE GENOMIC DNA]</scope>
</reference>
<dbReference type="GO" id="GO:0005737">
    <property type="term" value="C:cytoplasm"/>
    <property type="evidence" value="ECO:0007669"/>
    <property type="project" value="UniProtKB-SubCell"/>
</dbReference>
<evidence type="ECO:0000313" key="17">
    <source>
        <dbReference type="Proteomes" id="UP000314981"/>
    </source>
</evidence>
<evidence type="ECO:0000256" key="4">
    <source>
        <dbReference type="ARBA" id="ARBA00013064"/>
    </source>
</evidence>
<dbReference type="PRINTS" id="PR00720">
    <property type="entry name" value="MAMMALPTPASE"/>
</dbReference>
<comment type="catalytic activity">
    <reaction evidence="11">
        <text>O-phospho-L-tyrosyl-[protein] + H2O = L-tyrosyl-[protein] + phosphate</text>
        <dbReference type="Rhea" id="RHEA:10684"/>
        <dbReference type="Rhea" id="RHEA-COMP:10136"/>
        <dbReference type="Rhea" id="RHEA-COMP:20101"/>
        <dbReference type="ChEBI" id="CHEBI:15377"/>
        <dbReference type="ChEBI" id="CHEBI:43474"/>
        <dbReference type="ChEBI" id="CHEBI:46858"/>
        <dbReference type="ChEBI" id="CHEBI:61978"/>
        <dbReference type="EC" id="3.1.3.48"/>
    </reaction>
    <physiologicalReaction direction="left-to-right" evidence="11">
        <dbReference type="Rhea" id="RHEA:10685"/>
    </physiologicalReaction>
</comment>
<evidence type="ECO:0000259" key="15">
    <source>
        <dbReference type="SMART" id="SM00226"/>
    </source>
</evidence>
<evidence type="ECO:0000313" key="16">
    <source>
        <dbReference type="Ensembl" id="ENSBIXP00000019741.1"/>
    </source>
</evidence>
<feature type="active site" evidence="13">
    <location>
        <position position="342"/>
    </location>
</feature>
<dbReference type="EC" id="3.1.3.48" evidence="4"/>
<keyword evidence="7" id="KW-0378">Hydrolase</keyword>
<dbReference type="InterPro" id="IPR036196">
    <property type="entry name" value="Ptyr_pPase_sf"/>
</dbReference>
<accession>A0A4W2DLI1</accession>
<reference evidence="16" key="3">
    <citation type="submission" date="2025-09" db="UniProtKB">
        <authorList>
            <consortium name="Ensembl"/>
        </authorList>
    </citation>
    <scope>IDENTIFICATION</scope>
</reference>
<dbReference type="STRING" id="30522.A0A4W2DLI1"/>
<evidence type="ECO:0000256" key="7">
    <source>
        <dbReference type="ARBA" id="ARBA00022801"/>
    </source>
</evidence>
<comment type="similarity">
    <text evidence="2">Belongs to the low molecular weight phosphotyrosine protein phosphatase family.</text>
</comment>
<evidence type="ECO:0000256" key="6">
    <source>
        <dbReference type="ARBA" id="ARBA00022490"/>
    </source>
</evidence>
<dbReference type="Pfam" id="PF01451">
    <property type="entry name" value="LMWPc"/>
    <property type="match status" value="1"/>
</dbReference>
<comment type="catalytic activity">
    <reaction evidence="10">
        <text>a phosphate monoester + H2O = an alcohol + phosphate</text>
        <dbReference type="Rhea" id="RHEA:15017"/>
        <dbReference type="ChEBI" id="CHEBI:15377"/>
        <dbReference type="ChEBI" id="CHEBI:30879"/>
        <dbReference type="ChEBI" id="CHEBI:43474"/>
        <dbReference type="ChEBI" id="CHEBI:67140"/>
        <dbReference type="EC" id="3.1.3.2"/>
    </reaction>
    <physiologicalReaction direction="left-to-right" evidence="10">
        <dbReference type="Rhea" id="RHEA:15018"/>
    </physiologicalReaction>
</comment>
<feature type="region of interest" description="Disordered" evidence="14">
    <location>
        <begin position="1"/>
        <end position="83"/>
    </location>
</feature>
<proteinExistence type="inferred from homology"/>
<evidence type="ECO:0000256" key="13">
    <source>
        <dbReference type="PIRSR" id="PIRSR617867-1"/>
    </source>
</evidence>
<dbReference type="Proteomes" id="UP000314981">
    <property type="component" value="Chromosome 8"/>
</dbReference>
<dbReference type="AlphaFoldDB" id="A0A4W2DLI1"/>
<dbReference type="Gene3D" id="3.40.50.2300">
    <property type="match status" value="1"/>
</dbReference>
<dbReference type="EC" id="3.1.3.2" evidence="3"/>
<dbReference type="GO" id="GO:0004726">
    <property type="term" value="F:non-membrane spanning protein tyrosine phosphatase activity"/>
    <property type="evidence" value="ECO:0007669"/>
    <property type="project" value="InterPro"/>
</dbReference>
<protein>
    <recommendedName>
        <fullName evidence="5">Low molecular weight phosphotyrosine protein phosphatase</fullName>
        <ecNumber evidence="3">3.1.3.2</ecNumber>
        <ecNumber evidence="4">3.1.3.48</ecNumber>
    </recommendedName>
    <alternativeName>
        <fullName evidence="9">Low molecular weight cytosolic acid phosphatase</fullName>
    </alternativeName>
</protein>
<dbReference type="InterPro" id="IPR023485">
    <property type="entry name" value="Ptyr_pPase"/>
</dbReference>
<gene>
    <name evidence="16" type="primary">ACP1</name>
</gene>
<dbReference type="SMART" id="SM00226">
    <property type="entry name" value="LMWPc"/>
    <property type="match status" value="1"/>
</dbReference>
<dbReference type="InterPro" id="IPR017867">
    <property type="entry name" value="Tyr_phospatase_low_mol_wt"/>
</dbReference>
<feature type="domain" description="Phosphotyrosine protein phosphatase I" evidence="15">
    <location>
        <begin position="330"/>
        <end position="459"/>
    </location>
</feature>
<dbReference type="Ensembl" id="ENSBIXT00000033521.1">
    <property type="protein sequence ID" value="ENSBIXP00000019741.1"/>
    <property type="gene ID" value="ENSBIXG00000004587.1"/>
</dbReference>
<dbReference type="InterPro" id="IPR050438">
    <property type="entry name" value="LMW_PTPase"/>
</dbReference>
<dbReference type="SUPFAM" id="SSF52788">
    <property type="entry name" value="Phosphotyrosine protein phosphatases I"/>
    <property type="match status" value="1"/>
</dbReference>
<evidence type="ECO:0000256" key="5">
    <source>
        <dbReference type="ARBA" id="ARBA00017603"/>
    </source>
</evidence>
<feature type="region of interest" description="Disordered" evidence="14">
    <location>
        <begin position="97"/>
        <end position="309"/>
    </location>
</feature>
<reference evidence="16" key="2">
    <citation type="submission" date="2025-08" db="UniProtKB">
        <authorList>
            <consortium name="Ensembl"/>
        </authorList>
    </citation>
    <scope>IDENTIFICATION</scope>
</reference>
<dbReference type="GO" id="GO:0003993">
    <property type="term" value="F:acid phosphatase activity"/>
    <property type="evidence" value="ECO:0007669"/>
    <property type="project" value="UniProtKB-EC"/>
</dbReference>
<dbReference type="PANTHER" id="PTHR11717">
    <property type="entry name" value="LOW MOLECULAR WEIGHT PROTEIN TYROSINE PHOSPHATASE"/>
    <property type="match status" value="1"/>
</dbReference>
<comment type="subunit">
    <text evidence="12">Interacts with EPHA2; dephosphorylates EPHA2. Interacts with EPHB1. Interacts with the SH3 domain of SPTAN1.</text>
</comment>
<organism evidence="16 17">
    <name type="scientific">Bos indicus x Bos taurus</name>
    <name type="common">Hybrid cattle</name>
    <dbReference type="NCBI Taxonomy" id="30522"/>
    <lineage>
        <taxon>Eukaryota</taxon>
        <taxon>Metazoa</taxon>
        <taxon>Chordata</taxon>
        <taxon>Craniata</taxon>
        <taxon>Vertebrata</taxon>
        <taxon>Euteleostomi</taxon>
        <taxon>Mammalia</taxon>
        <taxon>Eutheria</taxon>
        <taxon>Laurasiatheria</taxon>
        <taxon>Artiodactyla</taxon>
        <taxon>Ruminantia</taxon>
        <taxon>Pecora</taxon>
        <taxon>Bovidae</taxon>
        <taxon>Bovinae</taxon>
        <taxon>Bos</taxon>
    </lineage>
</organism>
<evidence type="ECO:0000256" key="12">
    <source>
        <dbReference type="ARBA" id="ARBA00062457"/>
    </source>
</evidence>
<dbReference type="FunFam" id="3.40.50.2300:FF:000105">
    <property type="entry name" value="Low molecular weight phosphotyrosine protein"/>
    <property type="match status" value="1"/>
</dbReference>
<dbReference type="CDD" id="cd16343">
    <property type="entry name" value="LMWPTP"/>
    <property type="match status" value="1"/>
</dbReference>
<feature type="active site" description="Nucleophile" evidence="13">
    <location>
        <position position="336"/>
    </location>
</feature>
<feature type="compositionally biased region" description="Basic residues" evidence="14">
    <location>
        <begin position="287"/>
        <end position="309"/>
    </location>
</feature>
<evidence type="ECO:0000256" key="1">
    <source>
        <dbReference type="ARBA" id="ARBA00004496"/>
    </source>
</evidence>